<dbReference type="KEGG" id="acy:Anacy_5004"/>
<keyword evidence="1" id="KW-0175">Coiled coil</keyword>
<name>K9ZNH7_ANACC</name>
<proteinExistence type="predicted"/>
<keyword evidence="4" id="KW-1185">Reference proteome</keyword>
<evidence type="ECO:0000313" key="4">
    <source>
        <dbReference type="Proteomes" id="UP000010474"/>
    </source>
</evidence>
<evidence type="ECO:0008006" key="5">
    <source>
        <dbReference type="Google" id="ProtNLM"/>
    </source>
</evidence>
<dbReference type="Gene3D" id="3.30.565.10">
    <property type="entry name" value="Histidine kinase-like ATPase, C-terminal domain"/>
    <property type="match status" value="1"/>
</dbReference>
<dbReference type="OrthoDB" id="337251at2"/>
<dbReference type="STRING" id="272123.Anacy_5004"/>
<reference evidence="4" key="1">
    <citation type="journal article" date="2013" name="Proc. Natl. Acad. Sci. U.S.A.">
        <title>Improving the coverage of the cyanobacterial phylum using diversity-driven genome sequencing.</title>
        <authorList>
            <person name="Shih P.M."/>
            <person name="Wu D."/>
            <person name="Latifi A."/>
            <person name="Axen S.D."/>
            <person name="Fewer D.P."/>
            <person name="Talla E."/>
            <person name="Calteau A."/>
            <person name="Cai F."/>
            <person name="Tandeau de Marsac N."/>
            <person name="Rippka R."/>
            <person name="Herdman M."/>
            <person name="Sivonen K."/>
            <person name="Coursin T."/>
            <person name="Laurent T."/>
            <person name="Goodwin L."/>
            <person name="Nolan M."/>
            <person name="Davenport K.W."/>
            <person name="Han C.S."/>
            <person name="Rubin E.M."/>
            <person name="Eisen J.A."/>
            <person name="Woyke T."/>
            <person name="Gugger M."/>
            <person name="Kerfeld C.A."/>
        </authorList>
    </citation>
    <scope>NUCLEOTIDE SEQUENCE [LARGE SCALE GENOMIC DNA]</scope>
    <source>
        <strain evidence="4">ATCC 27899 / PCC 7122</strain>
    </source>
</reference>
<feature type="transmembrane region" description="Helical" evidence="2">
    <location>
        <begin position="56"/>
        <end position="74"/>
    </location>
</feature>
<accession>K9ZNH7</accession>
<gene>
    <name evidence="3" type="ordered locus">Anacy_5004</name>
</gene>
<dbReference type="SUPFAM" id="SSF55874">
    <property type="entry name" value="ATPase domain of HSP90 chaperone/DNA topoisomerase II/histidine kinase"/>
    <property type="match status" value="1"/>
</dbReference>
<dbReference type="EMBL" id="CP003659">
    <property type="protein sequence ID" value="AFZ60344.1"/>
    <property type="molecule type" value="Genomic_DNA"/>
</dbReference>
<keyword evidence="2" id="KW-1133">Transmembrane helix</keyword>
<dbReference type="eggNOG" id="COG4585">
    <property type="taxonomic scope" value="Bacteria"/>
</dbReference>
<keyword evidence="2" id="KW-0472">Membrane</keyword>
<organism evidence="3 4">
    <name type="scientific">Anabaena cylindrica (strain ATCC 27899 / PCC 7122)</name>
    <dbReference type="NCBI Taxonomy" id="272123"/>
    <lineage>
        <taxon>Bacteria</taxon>
        <taxon>Bacillati</taxon>
        <taxon>Cyanobacteriota</taxon>
        <taxon>Cyanophyceae</taxon>
        <taxon>Nostocales</taxon>
        <taxon>Nostocaceae</taxon>
        <taxon>Anabaena</taxon>
    </lineage>
</organism>
<dbReference type="InterPro" id="IPR036890">
    <property type="entry name" value="HATPase_C_sf"/>
</dbReference>
<dbReference type="PATRIC" id="fig|272123.3.peg.5427"/>
<feature type="transmembrane region" description="Helical" evidence="2">
    <location>
        <begin position="21"/>
        <end position="44"/>
    </location>
</feature>
<keyword evidence="2" id="KW-0812">Transmembrane</keyword>
<dbReference type="AlphaFoldDB" id="K9ZNH7"/>
<evidence type="ECO:0000256" key="2">
    <source>
        <dbReference type="SAM" id="Phobius"/>
    </source>
</evidence>
<evidence type="ECO:0000256" key="1">
    <source>
        <dbReference type="SAM" id="Coils"/>
    </source>
</evidence>
<dbReference type="Proteomes" id="UP000010474">
    <property type="component" value="Chromosome"/>
</dbReference>
<sequence length="303" mass="34798">MQSNFWMKIKTGWRYIWMLRTYAVANIIILGISISNLLSISYVLSTWSYLVQKFPALLVLGLNATALIALYHYNQFIKSGIKARQAIIEITFETIHNGPLQSLDKVLRMVRGENLLIKKLLPELEAELEKLNQELRGIYEFWQQETLNQETNLYLGNGIIINLQDPLHEILYQVYNHTLERDFPCFRTIKVKIRTFEPIDEQSLTIENKRGICRFLEEALCNVGKYATGLTCLEVTCSSSVGWYTLSIIDDGLGVKSSREGRGTKQFKNVAQQIKGKFRRVPLASRGTICELSWPGCLISYDM</sequence>
<feature type="coiled-coil region" evidence="1">
    <location>
        <begin position="114"/>
        <end position="145"/>
    </location>
</feature>
<dbReference type="HOGENOM" id="CLU_917142_0_0_3"/>
<protein>
    <recommendedName>
        <fullName evidence="5">Signal transduction histidine kinase</fullName>
    </recommendedName>
</protein>
<evidence type="ECO:0000313" key="3">
    <source>
        <dbReference type="EMBL" id="AFZ60344.1"/>
    </source>
</evidence>